<dbReference type="Proteomes" id="UP001215598">
    <property type="component" value="Unassembled WGS sequence"/>
</dbReference>
<protein>
    <submittedName>
        <fullName evidence="1">Uncharacterized protein</fullName>
    </submittedName>
</protein>
<gene>
    <name evidence="1" type="ORF">B0H16DRAFT_1487433</name>
</gene>
<dbReference type="EMBL" id="JARKIB010000980">
    <property type="protein sequence ID" value="KAJ7688087.1"/>
    <property type="molecule type" value="Genomic_DNA"/>
</dbReference>
<dbReference type="AlphaFoldDB" id="A0AAD7DBZ7"/>
<proteinExistence type="predicted"/>
<organism evidence="1 2">
    <name type="scientific">Mycena metata</name>
    <dbReference type="NCBI Taxonomy" id="1033252"/>
    <lineage>
        <taxon>Eukaryota</taxon>
        <taxon>Fungi</taxon>
        <taxon>Dikarya</taxon>
        <taxon>Basidiomycota</taxon>
        <taxon>Agaricomycotina</taxon>
        <taxon>Agaricomycetes</taxon>
        <taxon>Agaricomycetidae</taxon>
        <taxon>Agaricales</taxon>
        <taxon>Marasmiineae</taxon>
        <taxon>Mycenaceae</taxon>
        <taxon>Mycena</taxon>
    </lineage>
</organism>
<sequence>MSSVPLTQTSDLLAKLHMILPPALGRRMEPSLDSLWVSQIHNLCQGMHKSIGGRIFTEFPSALQKEMCTGLKILLSNIILIGPTKVSVESDPSNPLQYYVPSFGALIFAMIEQFVMLCGFEGDEDAPSRESMFWCLVLAPTSPPTVLLKSVFQRIPSQHLALGASRDKEWCFCVRRPIPGVALSGRADSRVN</sequence>
<keyword evidence="2" id="KW-1185">Reference proteome</keyword>
<evidence type="ECO:0000313" key="1">
    <source>
        <dbReference type="EMBL" id="KAJ7688087.1"/>
    </source>
</evidence>
<reference evidence="1" key="1">
    <citation type="submission" date="2023-03" db="EMBL/GenBank/DDBJ databases">
        <title>Massive genome expansion in bonnet fungi (Mycena s.s.) driven by repeated elements and novel gene families across ecological guilds.</title>
        <authorList>
            <consortium name="Lawrence Berkeley National Laboratory"/>
            <person name="Harder C.B."/>
            <person name="Miyauchi S."/>
            <person name="Viragh M."/>
            <person name="Kuo A."/>
            <person name="Thoen E."/>
            <person name="Andreopoulos B."/>
            <person name="Lu D."/>
            <person name="Skrede I."/>
            <person name="Drula E."/>
            <person name="Henrissat B."/>
            <person name="Morin E."/>
            <person name="Kohler A."/>
            <person name="Barry K."/>
            <person name="LaButti K."/>
            <person name="Morin E."/>
            <person name="Salamov A."/>
            <person name="Lipzen A."/>
            <person name="Mereny Z."/>
            <person name="Hegedus B."/>
            <person name="Baldrian P."/>
            <person name="Stursova M."/>
            <person name="Weitz H."/>
            <person name="Taylor A."/>
            <person name="Grigoriev I.V."/>
            <person name="Nagy L.G."/>
            <person name="Martin F."/>
            <person name="Kauserud H."/>
        </authorList>
    </citation>
    <scope>NUCLEOTIDE SEQUENCE</scope>
    <source>
        <strain evidence="1">CBHHK182m</strain>
    </source>
</reference>
<comment type="caution">
    <text evidence="1">The sequence shown here is derived from an EMBL/GenBank/DDBJ whole genome shotgun (WGS) entry which is preliminary data.</text>
</comment>
<accession>A0AAD7DBZ7</accession>
<evidence type="ECO:0000313" key="2">
    <source>
        <dbReference type="Proteomes" id="UP001215598"/>
    </source>
</evidence>
<name>A0AAD7DBZ7_9AGAR</name>